<evidence type="ECO:0000313" key="3">
    <source>
        <dbReference type="Proteomes" id="UP000460221"/>
    </source>
</evidence>
<comment type="caution">
    <text evidence="2">The sequence shown here is derived from an EMBL/GenBank/DDBJ whole genome shotgun (WGS) entry which is preliminary data.</text>
</comment>
<dbReference type="EMBL" id="WLYK01000022">
    <property type="protein sequence ID" value="MTD17510.1"/>
    <property type="molecule type" value="Genomic_DNA"/>
</dbReference>
<dbReference type="SUPFAM" id="SSF56219">
    <property type="entry name" value="DNase I-like"/>
    <property type="match status" value="1"/>
</dbReference>
<dbReference type="AlphaFoldDB" id="A0A7K1FTV1"/>
<name>A0A7K1FTV1_9ACTN</name>
<evidence type="ECO:0000313" key="2">
    <source>
        <dbReference type="EMBL" id="MTD17510.1"/>
    </source>
</evidence>
<dbReference type="Gene3D" id="3.60.10.10">
    <property type="entry name" value="Endonuclease/exonuclease/phosphatase"/>
    <property type="match status" value="1"/>
</dbReference>
<protein>
    <recommendedName>
        <fullName evidence="1">Endonuclease/exonuclease/phosphatase domain-containing protein</fullName>
    </recommendedName>
</protein>
<dbReference type="Proteomes" id="UP000460221">
    <property type="component" value="Unassembled WGS sequence"/>
</dbReference>
<dbReference type="InterPro" id="IPR036691">
    <property type="entry name" value="Endo/exonu/phosph_ase_sf"/>
</dbReference>
<dbReference type="RefSeq" id="WP_154771504.1">
    <property type="nucleotide sequence ID" value="NZ_WLYK01000022.1"/>
</dbReference>
<gene>
    <name evidence="2" type="ORF">GIS00_26635</name>
</gene>
<dbReference type="GO" id="GO:0003824">
    <property type="term" value="F:catalytic activity"/>
    <property type="evidence" value="ECO:0007669"/>
    <property type="project" value="InterPro"/>
</dbReference>
<evidence type="ECO:0000259" key="1">
    <source>
        <dbReference type="Pfam" id="PF03372"/>
    </source>
</evidence>
<feature type="domain" description="Endonuclease/exonuclease/phosphatase" evidence="1">
    <location>
        <begin position="12"/>
        <end position="61"/>
    </location>
</feature>
<proteinExistence type="predicted"/>
<keyword evidence="3" id="KW-1185">Reference proteome</keyword>
<dbReference type="InterPro" id="IPR005135">
    <property type="entry name" value="Endo/exonuclease/phosphatase"/>
</dbReference>
<accession>A0A7K1FTV1</accession>
<dbReference type="Pfam" id="PF03372">
    <property type="entry name" value="Exo_endo_phos"/>
    <property type="match status" value="1"/>
</dbReference>
<sequence>MDGVDWSLFRVVTMNVYGPSNPDWPRRSTLIADTIRQLQPDVLALQEAPLDDRLAELLDVDQSASPIRHARPSLGARRL</sequence>
<reference evidence="2 3" key="1">
    <citation type="submission" date="2019-11" db="EMBL/GenBank/DDBJ databases">
        <authorList>
            <person name="Jiang L.-Q."/>
        </authorList>
    </citation>
    <scope>NUCLEOTIDE SEQUENCE [LARGE SCALE GENOMIC DNA]</scope>
    <source>
        <strain evidence="2 3">YIM 132087</strain>
    </source>
</reference>
<organism evidence="2 3">
    <name type="scientific">Nakamurella alba</name>
    <dbReference type="NCBI Taxonomy" id="2665158"/>
    <lineage>
        <taxon>Bacteria</taxon>
        <taxon>Bacillati</taxon>
        <taxon>Actinomycetota</taxon>
        <taxon>Actinomycetes</taxon>
        <taxon>Nakamurellales</taxon>
        <taxon>Nakamurellaceae</taxon>
        <taxon>Nakamurella</taxon>
    </lineage>
</organism>